<evidence type="ECO:0000259" key="5">
    <source>
        <dbReference type="Pfam" id="PF08241"/>
    </source>
</evidence>
<reference evidence="6 7" key="1">
    <citation type="journal article" date="2010" name="Genome Biol. Evol.">
        <title>The sequence of a 1.8-mb bacterial linear plasmid reveals a rich evolutionary reservoir of secondary metabolic pathways.</title>
        <authorList>
            <person name="Medema M.H."/>
            <person name="Trefzer A."/>
            <person name="Kovalchuk A."/>
            <person name="van den Berg M."/>
            <person name="Mueller U."/>
            <person name="Heijne W."/>
            <person name="Wu L."/>
            <person name="Alam M.T."/>
            <person name="Ronning C.M."/>
            <person name="Nierman W.C."/>
            <person name="Bovenberg R.A.L."/>
            <person name="Breitling R."/>
            <person name="Takano E."/>
        </authorList>
    </citation>
    <scope>NUCLEOTIDE SEQUENCE [LARGE SCALE GENOMIC DNA]</scope>
    <source>
        <strain evidence="7">ATCC 27064 / DSM 738 / JCM 4710 / NBRC 13307 / NCIMB 12785 / NRRL 3585 / VKM Ac-602</strain>
    </source>
</reference>
<dbReference type="EMBL" id="CM000913">
    <property type="protein sequence ID" value="EFG07436.1"/>
    <property type="molecule type" value="Genomic_DNA"/>
</dbReference>
<dbReference type="CDD" id="cd02440">
    <property type="entry name" value="AdoMet_MTases"/>
    <property type="match status" value="1"/>
</dbReference>
<feature type="domain" description="Methyltransferase type 11" evidence="5">
    <location>
        <begin position="66"/>
        <end position="155"/>
    </location>
</feature>
<feature type="region of interest" description="Disordered" evidence="4">
    <location>
        <begin position="1"/>
        <end position="20"/>
    </location>
</feature>
<dbReference type="GO" id="GO:0008757">
    <property type="term" value="F:S-adenosylmethionine-dependent methyltransferase activity"/>
    <property type="evidence" value="ECO:0007669"/>
    <property type="project" value="InterPro"/>
</dbReference>
<dbReference type="GO" id="GO:0032259">
    <property type="term" value="P:methylation"/>
    <property type="evidence" value="ECO:0007669"/>
    <property type="project" value="UniProtKB-KW"/>
</dbReference>
<comment type="similarity">
    <text evidence="1">Belongs to the methyltransferase superfamily.</text>
</comment>
<dbReference type="GeneID" id="93731060"/>
<keyword evidence="2 6" id="KW-0489">Methyltransferase</keyword>
<feature type="compositionally biased region" description="Low complexity" evidence="4">
    <location>
        <begin position="9"/>
        <end position="18"/>
    </location>
</feature>
<name>B5H3Z8_STRCL</name>
<keyword evidence="3 6" id="KW-0808">Transferase</keyword>
<gene>
    <name evidence="6" type="ORF">SCLAV_2363</name>
</gene>
<dbReference type="RefSeq" id="WP_003959033.1">
    <property type="nucleotide sequence ID" value="NZ_CM000913.1"/>
</dbReference>
<accession>B5H3Z8</accession>
<dbReference type="Proteomes" id="UP000002357">
    <property type="component" value="Chromosome"/>
</dbReference>
<evidence type="ECO:0000313" key="6">
    <source>
        <dbReference type="EMBL" id="EFG07436.1"/>
    </source>
</evidence>
<evidence type="ECO:0000256" key="4">
    <source>
        <dbReference type="SAM" id="MobiDB-lite"/>
    </source>
</evidence>
<protein>
    <submittedName>
        <fullName evidence="6">Putative methyltransferase</fullName>
    </submittedName>
</protein>
<keyword evidence="7" id="KW-1185">Reference proteome</keyword>
<dbReference type="InterPro" id="IPR029063">
    <property type="entry name" value="SAM-dependent_MTases_sf"/>
</dbReference>
<dbReference type="InterPro" id="IPR051052">
    <property type="entry name" value="Diverse_substrate_MTase"/>
</dbReference>
<dbReference type="InterPro" id="IPR013216">
    <property type="entry name" value="Methyltransf_11"/>
</dbReference>
<dbReference type="KEGG" id="sclf:BB341_16590"/>
<dbReference type="STRING" id="1901.BB341_16590"/>
<evidence type="ECO:0000256" key="3">
    <source>
        <dbReference type="ARBA" id="ARBA00022679"/>
    </source>
</evidence>
<dbReference type="PANTHER" id="PTHR44942">
    <property type="entry name" value="METHYLTRANSF_11 DOMAIN-CONTAINING PROTEIN"/>
    <property type="match status" value="1"/>
</dbReference>
<proteinExistence type="inferred from homology"/>
<organism evidence="6 7">
    <name type="scientific">Streptomyces clavuligerus</name>
    <dbReference type="NCBI Taxonomy" id="1901"/>
    <lineage>
        <taxon>Bacteria</taxon>
        <taxon>Bacillati</taxon>
        <taxon>Actinomycetota</taxon>
        <taxon>Actinomycetes</taxon>
        <taxon>Kitasatosporales</taxon>
        <taxon>Streptomycetaceae</taxon>
        <taxon>Streptomyces</taxon>
    </lineage>
</organism>
<dbReference type="SUPFAM" id="SSF53335">
    <property type="entry name" value="S-adenosyl-L-methionine-dependent methyltransferases"/>
    <property type="match status" value="1"/>
</dbReference>
<evidence type="ECO:0000256" key="1">
    <source>
        <dbReference type="ARBA" id="ARBA00008361"/>
    </source>
</evidence>
<dbReference type="Gene3D" id="3.40.50.150">
    <property type="entry name" value="Vaccinia Virus protein VP39"/>
    <property type="match status" value="1"/>
</dbReference>
<dbReference type="AlphaFoldDB" id="B5H3Z8"/>
<sequence length="277" mass="29879">MAAAPPPHSAGAPHAPAPDIWQDTHRARSFDRATDQYDQARPGYPAALFDTVEELAGRPLGGADTVDVGAGTGIATRSLLARGARVVAVEPGAGMADRLRRTLPAVPLLRADGDALPLADASADLITYAQSWHWTDPERSLPEALRVLRPGGALAVWWNAADHSVPWIAGQSERLCAVFGDDAPGRARELPDTVPAVKRSIRWTRRVPLATHLDNIGSHSNFLTADPRTAADTLRRERDELLMVFPDGQVVEEYTVLLTVTRRPPATTGDPRTPAKR</sequence>
<evidence type="ECO:0000313" key="7">
    <source>
        <dbReference type="Proteomes" id="UP000002357"/>
    </source>
</evidence>
<dbReference type="Pfam" id="PF08241">
    <property type="entry name" value="Methyltransf_11"/>
    <property type="match status" value="1"/>
</dbReference>
<dbReference type="eggNOG" id="COG2226">
    <property type="taxonomic scope" value="Bacteria"/>
</dbReference>
<evidence type="ECO:0000256" key="2">
    <source>
        <dbReference type="ARBA" id="ARBA00022603"/>
    </source>
</evidence>
<dbReference type="OrthoDB" id="9797252at2"/>
<dbReference type="PANTHER" id="PTHR44942:SF4">
    <property type="entry name" value="METHYLTRANSFERASE TYPE 11 DOMAIN-CONTAINING PROTEIN"/>
    <property type="match status" value="1"/>
</dbReference>